<dbReference type="Proteomes" id="UP001172155">
    <property type="component" value="Unassembled WGS sequence"/>
</dbReference>
<accession>A0AA40K5U4</accession>
<comment type="caution">
    <text evidence="2">The sequence shown here is derived from an EMBL/GenBank/DDBJ whole genome shotgun (WGS) entry which is preliminary data.</text>
</comment>
<protein>
    <submittedName>
        <fullName evidence="2">Uncharacterized protein</fullName>
    </submittedName>
</protein>
<feature type="region of interest" description="Disordered" evidence="1">
    <location>
        <begin position="1"/>
        <end position="33"/>
    </location>
</feature>
<evidence type="ECO:0000313" key="2">
    <source>
        <dbReference type="EMBL" id="KAK0746612.1"/>
    </source>
</evidence>
<evidence type="ECO:0000313" key="3">
    <source>
        <dbReference type="Proteomes" id="UP001172155"/>
    </source>
</evidence>
<name>A0AA40K5U4_9PEZI</name>
<dbReference type="EMBL" id="JAUKUD010000004">
    <property type="protein sequence ID" value="KAK0746612.1"/>
    <property type="molecule type" value="Genomic_DNA"/>
</dbReference>
<organism evidence="2 3">
    <name type="scientific">Schizothecium vesticola</name>
    <dbReference type="NCBI Taxonomy" id="314040"/>
    <lineage>
        <taxon>Eukaryota</taxon>
        <taxon>Fungi</taxon>
        <taxon>Dikarya</taxon>
        <taxon>Ascomycota</taxon>
        <taxon>Pezizomycotina</taxon>
        <taxon>Sordariomycetes</taxon>
        <taxon>Sordariomycetidae</taxon>
        <taxon>Sordariales</taxon>
        <taxon>Schizotheciaceae</taxon>
        <taxon>Schizothecium</taxon>
    </lineage>
</organism>
<feature type="compositionally biased region" description="Basic and acidic residues" evidence="1">
    <location>
        <begin position="234"/>
        <end position="250"/>
    </location>
</feature>
<keyword evidence="3" id="KW-1185">Reference proteome</keyword>
<evidence type="ECO:0000256" key="1">
    <source>
        <dbReference type="SAM" id="MobiDB-lite"/>
    </source>
</evidence>
<gene>
    <name evidence="2" type="ORF">B0T18DRAFT_155553</name>
</gene>
<feature type="region of interest" description="Disordered" evidence="1">
    <location>
        <begin position="228"/>
        <end position="255"/>
    </location>
</feature>
<reference evidence="2" key="1">
    <citation type="submission" date="2023-06" db="EMBL/GenBank/DDBJ databases">
        <title>Genome-scale phylogeny and comparative genomics of the fungal order Sordariales.</title>
        <authorList>
            <consortium name="Lawrence Berkeley National Laboratory"/>
            <person name="Hensen N."/>
            <person name="Bonometti L."/>
            <person name="Westerberg I."/>
            <person name="Brannstrom I.O."/>
            <person name="Guillou S."/>
            <person name="Cros-Aarteil S."/>
            <person name="Calhoun S."/>
            <person name="Haridas S."/>
            <person name="Kuo A."/>
            <person name="Mondo S."/>
            <person name="Pangilinan J."/>
            <person name="Riley R."/>
            <person name="LaButti K."/>
            <person name="Andreopoulos B."/>
            <person name="Lipzen A."/>
            <person name="Chen C."/>
            <person name="Yanf M."/>
            <person name="Daum C."/>
            <person name="Ng V."/>
            <person name="Clum A."/>
            <person name="Steindorff A."/>
            <person name="Ohm R."/>
            <person name="Martin F."/>
            <person name="Silar P."/>
            <person name="Natvig D."/>
            <person name="Lalanne C."/>
            <person name="Gautier V."/>
            <person name="Ament-velasquez S.L."/>
            <person name="Kruys A."/>
            <person name="Hutchinson M.I."/>
            <person name="Powell A.J."/>
            <person name="Barry K."/>
            <person name="Miller A.N."/>
            <person name="Grigoriev I.V."/>
            <person name="Debuchy R."/>
            <person name="Gladieux P."/>
            <person name="Thoren M.H."/>
            <person name="Johannesson H."/>
        </authorList>
    </citation>
    <scope>NUCLEOTIDE SEQUENCE</scope>
    <source>
        <strain evidence="2">SMH3187-1</strain>
    </source>
</reference>
<dbReference type="AlphaFoldDB" id="A0AA40K5U4"/>
<sequence length="296" mass="31723">MSVRLLGRALAKTPTPIPTFPQAMPPKRLHTSQNTKPALSAQHDATGSLVDMMAIGNGHGYVQPSRQWRCKMSAQCPTTYHRTHPPPTPKSCVGSVPTPKTSFCRQDFGGRTAAPETAVVGNDAAGAAFCRDASRHMASPSHLPPPLGVSTRSSHFTALATDPTDTLGPSYTSDGEGVVGVCCPGPPEYPLWTWTVDTGIVSSLDASRTGHGGLSSLQQPTQIYCTTANHHGPARRDEGSRARSRIREPPHQPTKLQQNVLGRRSFGAETCPGDRCSCRWVARTSGWGPVEDHFLD</sequence>
<proteinExistence type="predicted"/>